<protein>
    <submittedName>
        <fullName evidence="1">Uncharacterized protein</fullName>
    </submittedName>
</protein>
<reference evidence="1 2" key="1">
    <citation type="submission" date="2015-09" db="EMBL/GenBank/DDBJ databases">
        <authorList>
            <consortium name="Pathogen Informatics"/>
        </authorList>
    </citation>
    <scope>NUCLEOTIDE SEQUENCE [LARGE SCALE GENOMIC DNA]</scope>
    <source>
        <strain evidence="1 2">2789STDY5608838</strain>
    </source>
</reference>
<evidence type="ECO:0000313" key="1">
    <source>
        <dbReference type="EMBL" id="CUN40787.1"/>
    </source>
</evidence>
<sequence length="39" mass="4389">MLNEKASIVCFEQFIEAFLTESSKSPALIAKSNKQWVAE</sequence>
<dbReference type="AlphaFoldDB" id="A0A173WQL6"/>
<accession>A0A173WQL6</accession>
<dbReference type="EMBL" id="CYZA01000001">
    <property type="protein sequence ID" value="CUN40787.1"/>
    <property type="molecule type" value="Genomic_DNA"/>
</dbReference>
<name>A0A173WQL6_9FIRM</name>
<evidence type="ECO:0000313" key="2">
    <source>
        <dbReference type="Proteomes" id="UP000095447"/>
    </source>
</evidence>
<proteinExistence type="predicted"/>
<organism evidence="1 2">
    <name type="scientific">Blautia obeum</name>
    <dbReference type="NCBI Taxonomy" id="40520"/>
    <lineage>
        <taxon>Bacteria</taxon>
        <taxon>Bacillati</taxon>
        <taxon>Bacillota</taxon>
        <taxon>Clostridia</taxon>
        <taxon>Lachnospirales</taxon>
        <taxon>Lachnospiraceae</taxon>
        <taxon>Blautia</taxon>
    </lineage>
</organism>
<gene>
    <name evidence="1" type="ORF">ERS852395_00233</name>
</gene>
<dbReference type="Proteomes" id="UP000095447">
    <property type="component" value="Unassembled WGS sequence"/>
</dbReference>